<comment type="caution">
    <text evidence="4">The sequence shown here is derived from an EMBL/GenBank/DDBJ whole genome shotgun (WGS) entry which is preliminary data.</text>
</comment>
<dbReference type="EMBL" id="AFWT01000026">
    <property type="protein sequence ID" value="EGV29528.1"/>
    <property type="molecule type" value="Genomic_DNA"/>
</dbReference>
<evidence type="ECO:0000256" key="2">
    <source>
        <dbReference type="ARBA" id="ARBA00022448"/>
    </source>
</evidence>
<keyword evidence="3" id="KW-0406">Ion transport</keyword>
<evidence type="ECO:0000313" key="5">
    <source>
        <dbReference type="Proteomes" id="UP000004200"/>
    </source>
</evidence>
<evidence type="ECO:0000256" key="1">
    <source>
        <dbReference type="ARBA" id="ARBA00005850"/>
    </source>
</evidence>
<dbReference type="PANTHER" id="PTHR11671">
    <property type="entry name" value="V-TYPE ATP SYNTHASE SUBUNIT D"/>
    <property type="match status" value="1"/>
</dbReference>
<accession>G2E4Q2</accession>
<protein>
    <submittedName>
        <fullName evidence="4">V-type ATPase, D subunit</fullName>
    </submittedName>
</protein>
<proteinExistence type="inferred from homology"/>
<comment type="similarity">
    <text evidence="1">Belongs to the V-ATPase D subunit family.</text>
</comment>
<dbReference type="RefSeq" id="WP_007041978.1">
    <property type="nucleotide sequence ID" value="NZ_AFWT01000026.1"/>
</dbReference>
<name>G2E4Q2_9GAMM</name>
<dbReference type="InterPro" id="IPR002699">
    <property type="entry name" value="V_ATPase_D"/>
</dbReference>
<sequence length="201" mass="23071">MARLSLSKSSLTKQTRQLQTFERFLPALDLKRKQLMTERAKALQAREDTLAAIAALREEVRERLPMLAHREIPLDDLVHLKGVRLGEENRMGTKLPVLLGVDLETTDYGLMVQPHWVEPLVEAIGRMLELRVRLALDEQRVALLETAVRKVTQRVNLFDKVLIPRTQQNIKTIRIYLSDAERAAVVRSKIAKAKRHRETTA</sequence>
<dbReference type="PATRIC" id="fig|765913.3.peg.3330"/>
<keyword evidence="2" id="KW-0813">Transport</keyword>
<dbReference type="AlphaFoldDB" id="G2E4Q2"/>
<evidence type="ECO:0000313" key="4">
    <source>
        <dbReference type="EMBL" id="EGV29528.1"/>
    </source>
</evidence>
<keyword evidence="5" id="KW-1185">Reference proteome</keyword>
<evidence type="ECO:0000256" key="3">
    <source>
        <dbReference type="ARBA" id="ARBA00023065"/>
    </source>
</evidence>
<organism evidence="4 5">
    <name type="scientific">Thiorhodococcus drewsii AZ1</name>
    <dbReference type="NCBI Taxonomy" id="765913"/>
    <lineage>
        <taxon>Bacteria</taxon>
        <taxon>Pseudomonadati</taxon>
        <taxon>Pseudomonadota</taxon>
        <taxon>Gammaproteobacteria</taxon>
        <taxon>Chromatiales</taxon>
        <taxon>Chromatiaceae</taxon>
        <taxon>Thiorhodococcus</taxon>
    </lineage>
</organism>
<dbReference type="Pfam" id="PF01813">
    <property type="entry name" value="ATP-synt_D"/>
    <property type="match status" value="1"/>
</dbReference>
<dbReference type="STRING" id="765913.ThidrDRAFT_3265"/>
<reference evidence="4 5" key="1">
    <citation type="submission" date="2011-06" db="EMBL/GenBank/DDBJ databases">
        <title>The draft genome of Thiorhodococcus drewsii AZ1.</title>
        <authorList>
            <consortium name="US DOE Joint Genome Institute (JGI-PGF)"/>
            <person name="Lucas S."/>
            <person name="Han J."/>
            <person name="Lapidus A."/>
            <person name="Cheng J.-F."/>
            <person name="Goodwin L."/>
            <person name="Pitluck S."/>
            <person name="Peters L."/>
            <person name="Land M.L."/>
            <person name="Hauser L."/>
            <person name="Vogl K."/>
            <person name="Liu Z."/>
            <person name="Imhoff J."/>
            <person name="Thiel V."/>
            <person name="Frigaard N.-U."/>
            <person name="Bryant D.A."/>
            <person name="Woyke T.J."/>
        </authorList>
    </citation>
    <scope>NUCLEOTIDE SEQUENCE [LARGE SCALE GENOMIC DNA]</scope>
    <source>
        <strain evidence="4 5">AZ1</strain>
    </source>
</reference>
<dbReference type="NCBIfam" id="TIGR00309">
    <property type="entry name" value="V_ATPase_subD"/>
    <property type="match status" value="1"/>
</dbReference>
<dbReference type="eggNOG" id="COG1394">
    <property type="taxonomic scope" value="Bacteria"/>
</dbReference>
<dbReference type="Gene3D" id="1.10.287.3240">
    <property type="match status" value="1"/>
</dbReference>
<gene>
    <name evidence="4" type="ORF">ThidrDRAFT_3265</name>
</gene>
<dbReference type="Proteomes" id="UP000004200">
    <property type="component" value="Unassembled WGS sequence"/>
</dbReference>
<dbReference type="OrthoDB" id="5637912at2"/>
<dbReference type="GO" id="GO:0046961">
    <property type="term" value="F:proton-transporting ATPase activity, rotational mechanism"/>
    <property type="evidence" value="ECO:0007669"/>
    <property type="project" value="InterPro"/>
</dbReference>